<dbReference type="OrthoDB" id="3358371at2759"/>
<reference evidence="4 5" key="1">
    <citation type="submission" date="2017-04" db="EMBL/GenBank/DDBJ databases">
        <title>Draft genome sequence of Marssonina coronaria NL1: causal agent of apple blotch.</title>
        <authorList>
            <person name="Cheng Q."/>
        </authorList>
    </citation>
    <scope>NUCLEOTIDE SEQUENCE [LARGE SCALE GENOMIC DNA]</scope>
    <source>
        <strain evidence="4 5">NL1</strain>
    </source>
</reference>
<comment type="similarity">
    <text evidence="1">Belongs to the NmrA-type oxidoreductase family.</text>
</comment>
<feature type="domain" description="NmrA-like" evidence="3">
    <location>
        <begin position="58"/>
        <end position="212"/>
    </location>
</feature>
<dbReference type="GO" id="GO:0005634">
    <property type="term" value="C:nucleus"/>
    <property type="evidence" value="ECO:0007669"/>
    <property type="project" value="TreeGrafter"/>
</dbReference>
<name>A0A218ZAV8_9HELO</name>
<evidence type="ECO:0000313" key="4">
    <source>
        <dbReference type="EMBL" id="OWP04720.1"/>
    </source>
</evidence>
<dbReference type="Pfam" id="PF05368">
    <property type="entry name" value="NmrA"/>
    <property type="match status" value="1"/>
</dbReference>
<dbReference type="Gene3D" id="3.40.50.720">
    <property type="entry name" value="NAD(P)-binding Rossmann-like Domain"/>
    <property type="match status" value="1"/>
</dbReference>
<dbReference type="EMBL" id="MZNU01000093">
    <property type="protein sequence ID" value="OWP04720.1"/>
    <property type="molecule type" value="Genomic_DNA"/>
</dbReference>
<dbReference type="PANTHER" id="PTHR42748">
    <property type="entry name" value="NITROGEN METABOLITE REPRESSION PROTEIN NMRA FAMILY MEMBER"/>
    <property type="match status" value="1"/>
</dbReference>
<dbReference type="STRING" id="503106.A0A218ZAV8"/>
<protein>
    <recommendedName>
        <fullName evidence="3">NmrA-like domain-containing protein</fullName>
    </recommendedName>
</protein>
<sequence length="219" mass="24143">MAAKRVLVVFGATGLQGGSVVKAVLGDAKIKERWTIRGVIRRLLRSLWRLAQADEVVIEDAGVQHLIWRILMNVTQLSKGVLTQVLHSDSKAHIERYIRDTGLPATYFMPGFHMSNVPGSNFRQAPPNNDWAFALPVPSSSPIPLLSTADDVGKFVMGILLNREKVLGKQIYGATDYQTPDQIAQPFKEQFPEAGKTAKSVELLHQVFKEILGSKGMPA</sequence>
<evidence type="ECO:0000259" key="3">
    <source>
        <dbReference type="Pfam" id="PF05368"/>
    </source>
</evidence>
<dbReference type="InterPro" id="IPR036291">
    <property type="entry name" value="NAD(P)-bd_dom_sf"/>
</dbReference>
<accession>A0A218ZAV8</accession>
<dbReference type="InParanoid" id="A0A218ZAV8"/>
<dbReference type="InterPro" id="IPR051164">
    <property type="entry name" value="NmrA-like_oxidored"/>
</dbReference>
<keyword evidence="5" id="KW-1185">Reference proteome</keyword>
<dbReference type="AlphaFoldDB" id="A0A218ZAV8"/>
<evidence type="ECO:0000256" key="2">
    <source>
        <dbReference type="ARBA" id="ARBA00022857"/>
    </source>
</evidence>
<dbReference type="Proteomes" id="UP000242519">
    <property type="component" value="Unassembled WGS sequence"/>
</dbReference>
<keyword evidence="2" id="KW-0521">NADP</keyword>
<organism evidence="4 5">
    <name type="scientific">Diplocarpon coronariae</name>
    <dbReference type="NCBI Taxonomy" id="2795749"/>
    <lineage>
        <taxon>Eukaryota</taxon>
        <taxon>Fungi</taxon>
        <taxon>Dikarya</taxon>
        <taxon>Ascomycota</taxon>
        <taxon>Pezizomycotina</taxon>
        <taxon>Leotiomycetes</taxon>
        <taxon>Helotiales</taxon>
        <taxon>Drepanopezizaceae</taxon>
        <taxon>Diplocarpon</taxon>
    </lineage>
</organism>
<proteinExistence type="inferred from homology"/>
<dbReference type="InterPro" id="IPR008030">
    <property type="entry name" value="NmrA-like"/>
</dbReference>
<evidence type="ECO:0000256" key="1">
    <source>
        <dbReference type="ARBA" id="ARBA00006328"/>
    </source>
</evidence>
<gene>
    <name evidence="4" type="ORF">B2J93_4002</name>
</gene>
<dbReference type="SUPFAM" id="SSF51735">
    <property type="entry name" value="NAD(P)-binding Rossmann-fold domains"/>
    <property type="match status" value="1"/>
</dbReference>
<evidence type="ECO:0000313" key="5">
    <source>
        <dbReference type="Proteomes" id="UP000242519"/>
    </source>
</evidence>
<comment type="caution">
    <text evidence="4">The sequence shown here is derived from an EMBL/GenBank/DDBJ whole genome shotgun (WGS) entry which is preliminary data.</text>
</comment>
<dbReference type="PANTHER" id="PTHR42748:SF31">
    <property type="entry name" value="NMRA-LIKE DOMAIN-CONTAINING PROTEIN-RELATED"/>
    <property type="match status" value="1"/>
</dbReference>